<proteinExistence type="inferred from homology"/>
<organism evidence="10 11">
    <name type="scientific">Achromobacter pulmonis</name>
    <dbReference type="NCBI Taxonomy" id="1389932"/>
    <lineage>
        <taxon>Bacteria</taxon>
        <taxon>Pseudomonadati</taxon>
        <taxon>Pseudomonadota</taxon>
        <taxon>Betaproteobacteria</taxon>
        <taxon>Burkholderiales</taxon>
        <taxon>Alcaligenaceae</taxon>
        <taxon>Achromobacter</taxon>
    </lineage>
</organism>
<evidence type="ECO:0000256" key="1">
    <source>
        <dbReference type="ARBA" id="ARBA00004429"/>
    </source>
</evidence>
<evidence type="ECO:0000256" key="8">
    <source>
        <dbReference type="ARBA" id="ARBA00035655"/>
    </source>
</evidence>
<gene>
    <name evidence="10" type="ORF">LMG26788_03612</name>
</gene>
<evidence type="ECO:0000256" key="6">
    <source>
        <dbReference type="ARBA" id="ARBA00022989"/>
    </source>
</evidence>
<feature type="transmembrane region" description="Helical" evidence="9">
    <location>
        <begin position="81"/>
        <end position="99"/>
    </location>
</feature>
<keyword evidence="7 9" id="KW-0472">Membrane</keyword>
<keyword evidence="2" id="KW-0813">Transport</keyword>
<evidence type="ECO:0000313" key="10">
    <source>
        <dbReference type="EMBL" id="CAB3887533.1"/>
    </source>
</evidence>
<dbReference type="GO" id="GO:0005886">
    <property type="term" value="C:plasma membrane"/>
    <property type="evidence" value="ECO:0007669"/>
    <property type="project" value="UniProtKB-SubCell"/>
</dbReference>
<name>A0A6S7DIM5_9BURK</name>
<feature type="transmembrane region" description="Helical" evidence="9">
    <location>
        <begin position="50"/>
        <end position="69"/>
    </location>
</feature>
<feature type="transmembrane region" description="Helical" evidence="9">
    <location>
        <begin position="12"/>
        <end position="30"/>
    </location>
</feature>
<evidence type="ECO:0008006" key="12">
    <source>
        <dbReference type="Google" id="ProtNLM"/>
    </source>
</evidence>
<evidence type="ECO:0000313" key="11">
    <source>
        <dbReference type="Proteomes" id="UP000494203"/>
    </source>
</evidence>
<keyword evidence="11" id="KW-1185">Reference proteome</keyword>
<keyword evidence="3" id="KW-1003">Cell membrane</keyword>
<reference evidence="10 11" key="1">
    <citation type="submission" date="2020-04" db="EMBL/GenBank/DDBJ databases">
        <authorList>
            <person name="De Canck E."/>
        </authorList>
    </citation>
    <scope>NUCLEOTIDE SEQUENCE [LARGE SCALE GENOMIC DNA]</scope>
    <source>
        <strain evidence="10 11">LMG 26788</strain>
    </source>
</reference>
<dbReference type="Proteomes" id="UP000494203">
    <property type="component" value="Unassembled WGS sequence"/>
</dbReference>
<evidence type="ECO:0000256" key="3">
    <source>
        <dbReference type="ARBA" id="ARBA00022475"/>
    </source>
</evidence>
<dbReference type="InterPro" id="IPR007272">
    <property type="entry name" value="Sulf_transp_TsuA/YedE"/>
</dbReference>
<keyword evidence="5 9" id="KW-0812">Transmembrane</keyword>
<evidence type="ECO:0000256" key="7">
    <source>
        <dbReference type="ARBA" id="ARBA00023136"/>
    </source>
</evidence>
<dbReference type="AlphaFoldDB" id="A0A6S7DIM5"/>
<dbReference type="EMBL" id="CADIKZ010000009">
    <property type="protein sequence ID" value="CAB3887533.1"/>
    <property type="molecule type" value="Genomic_DNA"/>
</dbReference>
<protein>
    <recommendedName>
        <fullName evidence="12">YeeE/YedE</fullName>
    </recommendedName>
</protein>
<evidence type="ECO:0000256" key="5">
    <source>
        <dbReference type="ARBA" id="ARBA00022692"/>
    </source>
</evidence>
<evidence type="ECO:0000256" key="2">
    <source>
        <dbReference type="ARBA" id="ARBA00022448"/>
    </source>
</evidence>
<dbReference type="PANTHER" id="PTHR30574">
    <property type="entry name" value="INNER MEMBRANE PROTEIN YEDE"/>
    <property type="match status" value="1"/>
</dbReference>
<dbReference type="PANTHER" id="PTHR30574:SF1">
    <property type="entry name" value="SULPHUR TRANSPORT DOMAIN-CONTAINING PROTEIN"/>
    <property type="match status" value="1"/>
</dbReference>
<evidence type="ECO:0000256" key="4">
    <source>
        <dbReference type="ARBA" id="ARBA00022519"/>
    </source>
</evidence>
<comment type="similarity">
    <text evidence="8">Belongs to the TsuA/YedE (TC 9.B.102) family.</text>
</comment>
<accession>A0A6S7DIM5</accession>
<keyword evidence="6 9" id="KW-1133">Transmembrane helix</keyword>
<keyword evidence="4" id="KW-0997">Cell inner membrane</keyword>
<comment type="subcellular location">
    <subcellularLocation>
        <location evidence="1">Cell inner membrane</location>
        <topology evidence="1">Multi-pass membrane protein</topology>
    </subcellularLocation>
</comment>
<feature type="transmembrane region" description="Helical" evidence="9">
    <location>
        <begin position="119"/>
        <end position="140"/>
    </location>
</feature>
<evidence type="ECO:0000256" key="9">
    <source>
        <dbReference type="SAM" id="Phobius"/>
    </source>
</evidence>
<sequence length="142" mass="14349">MIDAAAFTPWSALAGGAVIGAAAVLMMLGAGRIAGISGILGGLLPPDRNASWRLAFLLGLCLSPWLYQWGSALPPIVVEAGNGRLIAAGLLVGIGTRYASGCTSGHGVCGLARGSRRSLLATALFMAAGFAMVYVVRHLIGA</sequence>